<evidence type="ECO:0000313" key="2">
    <source>
        <dbReference type="EMBL" id="CAK0810982.1"/>
    </source>
</evidence>
<evidence type="ECO:0000313" key="3">
    <source>
        <dbReference type="Proteomes" id="UP001189429"/>
    </source>
</evidence>
<protein>
    <recommendedName>
        <fullName evidence="4">Fe2OG dioxygenase domain-containing protein</fullName>
    </recommendedName>
</protein>
<accession>A0ABN9QXA6</accession>
<reference evidence="2" key="1">
    <citation type="submission" date="2023-10" db="EMBL/GenBank/DDBJ databases">
        <authorList>
            <person name="Chen Y."/>
            <person name="Shah S."/>
            <person name="Dougan E. K."/>
            <person name="Thang M."/>
            <person name="Chan C."/>
        </authorList>
    </citation>
    <scope>NUCLEOTIDE SEQUENCE [LARGE SCALE GENOMIC DNA]</scope>
</reference>
<sequence length="244" mass="26847">MDPRYDAFFGRLLAEVLRRVDEALLGPAAPLSFHQDYCIGFAEGRDTQLRVHTDDSDLTVNVLLGHGPGGAHSGAELVLLAPTEEDTRCGSPRLDGSYRGKTYTYRHAEVGRAVVHSGERWHAVRPLRAGARSNLIIWAMRNDCDWKKGFYPRWTATSTRRPRRRLGRGPLEGAVPVGGAAARRRAETCPPRGGPARLFAQGAEAFSVLPSRVVWFKQWRSGLALPIGPLQGVFSSHSSWSAPL</sequence>
<name>A0ABN9QXA6_9DINO</name>
<organism evidence="2 3">
    <name type="scientific">Prorocentrum cordatum</name>
    <dbReference type="NCBI Taxonomy" id="2364126"/>
    <lineage>
        <taxon>Eukaryota</taxon>
        <taxon>Sar</taxon>
        <taxon>Alveolata</taxon>
        <taxon>Dinophyceae</taxon>
        <taxon>Prorocentrales</taxon>
        <taxon>Prorocentraceae</taxon>
        <taxon>Prorocentrum</taxon>
    </lineage>
</organism>
<keyword evidence="3" id="KW-1185">Reference proteome</keyword>
<proteinExistence type="predicted"/>
<dbReference type="EMBL" id="CAUYUJ010004787">
    <property type="protein sequence ID" value="CAK0810982.1"/>
    <property type="molecule type" value="Genomic_DNA"/>
</dbReference>
<feature type="compositionally biased region" description="Low complexity" evidence="1">
    <location>
        <begin position="168"/>
        <end position="181"/>
    </location>
</feature>
<gene>
    <name evidence="2" type="ORF">PCOR1329_LOCUS15750</name>
</gene>
<evidence type="ECO:0000256" key="1">
    <source>
        <dbReference type="SAM" id="MobiDB-lite"/>
    </source>
</evidence>
<evidence type="ECO:0008006" key="4">
    <source>
        <dbReference type="Google" id="ProtNLM"/>
    </source>
</evidence>
<feature type="region of interest" description="Disordered" evidence="1">
    <location>
        <begin position="162"/>
        <end position="190"/>
    </location>
</feature>
<dbReference type="Proteomes" id="UP001189429">
    <property type="component" value="Unassembled WGS sequence"/>
</dbReference>
<comment type="caution">
    <text evidence="2">The sequence shown here is derived from an EMBL/GenBank/DDBJ whole genome shotgun (WGS) entry which is preliminary data.</text>
</comment>